<organism evidence="2 3">
    <name type="scientific">Liparis tanakae</name>
    <name type="common">Tanaka's snailfish</name>
    <dbReference type="NCBI Taxonomy" id="230148"/>
    <lineage>
        <taxon>Eukaryota</taxon>
        <taxon>Metazoa</taxon>
        <taxon>Chordata</taxon>
        <taxon>Craniata</taxon>
        <taxon>Vertebrata</taxon>
        <taxon>Euteleostomi</taxon>
        <taxon>Actinopterygii</taxon>
        <taxon>Neopterygii</taxon>
        <taxon>Teleostei</taxon>
        <taxon>Neoteleostei</taxon>
        <taxon>Acanthomorphata</taxon>
        <taxon>Eupercaria</taxon>
        <taxon>Perciformes</taxon>
        <taxon>Cottioidei</taxon>
        <taxon>Cottales</taxon>
        <taxon>Liparidae</taxon>
        <taxon>Liparis</taxon>
    </lineage>
</organism>
<dbReference type="AlphaFoldDB" id="A0A4Z2GZJ9"/>
<evidence type="ECO:0000256" key="1">
    <source>
        <dbReference type="SAM" id="MobiDB-lite"/>
    </source>
</evidence>
<sequence length="112" mass="12347">MFEHNASPSKPIRRASVGGLDDEPGGGGESWLAMVRHSDDQLHNGVHIIPEWVGCSHLPGHWINLKQVLLITIRDLICEPPALAIVIIHRLHRGDNIADTNVARHVDFSCVV</sequence>
<feature type="region of interest" description="Disordered" evidence="1">
    <location>
        <begin position="1"/>
        <end position="30"/>
    </location>
</feature>
<dbReference type="Proteomes" id="UP000314294">
    <property type="component" value="Unassembled WGS sequence"/>
</dbReference>
<dbReference type="EMBL" id="SRLO01000376">
    <property type="protein sequence ID" value="TNN58525.1"/>
    <property type="molecule type" value="Genomic_DNA"/>
</dbReference>
<evidence type="ECO:0000313" key="2">
    <source>
        <dbReference type="EMBL" id="TNN58525.1"/>
    </source>
</evidence>
<name>A0A4Z2GZJ9_9TELE</name>
<proteinExistence type="predicted"/>
<comment type="caution">
    <text evidence="2">The sequence shown here is derived from an EMBL/GenBank/DDBJ whole genome shotgun (WGS) entry which is preliminary data.</text>
</comment>
<gene>
    <name evidence="2" type="ORF">EYF80_031247</name>
</gene>
<protein>
    <submittedName>
        <fullName evidence="2">Uncharacterized protein</fullName>
    </submittedName>
</protein>
<keyword evidence="3" id="KW-1185">Reference proteome</keyword>
<reference evidence="2 3" key="1">
    <citation type="submission" date="2019-03" db="EMBL/GenBank/DDBJ databases">
        <title>First draft genome of Liparis tanakae, snailfish: a comprehensive survey of snailfish specific genes.</title>
        <authorList>
            <person name="Kim W."/>
            <person name="Song I."/>
            <person name="Jeong J.-H."/>
            <person name="Kim D."/>
            <person name="Kim S."/>
            <person name="Ryu S."/>
            <person name="Song J.Y."/>
            <person name="Lee S.K."/>
        </authorList>
    </citation>
    <scope>NUCLEOTIDE SEQUENCE [LARGE SCALE GENOMIC DNA]</scope>
    <source>
        <tissue evidence="2">Muscle</tissue>
    </source>
</reference>
<accession>A0A4Z2GZJ9</accession>
<evidence type="ECO:0000313" key="3">
    <source>
        <dbReference type="Proteomes" id="UP000314294"/>
    </source>
</evidence>